<dbReference type="Pfam" id="PF25361">
    <property type="entry name" value="AAA_lid_RFC1"/>
    <property type="match status" value="1"/>
</dbReference>
<dbReference type="Gene3D" id="1.10.8.60">
    <property type="match status" value="1"/>
</dbReference>
<dbReference type="GO" id="GO:0005524">
    <property type="term" value="F:ATP binding"/>
    <property type="evidence" value="ECO:0007669"/>
    <property type="project" value="UniProtKB-KW"/>
</dbReference>
<evidence type="ECO:0000256" key="1">
    <source>
        <dbReference type="ARBA" id="ARBA00022705"/>
    </source>
</evidence>
<dbReference type="InterPro" id="IPR047854">
    <property type="entry name" value="RFC_lid"/>
</dbReference>
<evidence type="ECO:0000259" key="5">
    <source>
        <dbReference type="Pfam" id="PF00004"/>
    </source>
</evidence>
<dbReference type="OrthoDB" id="2195431at2759"/>
<dbReference type="CDD" id="cd00009">
    <property type="entry name" value="AAA"/>
    <property type="match status" value="1"/>
</dbReference>
<dbReference type="InterPro" id="IPR003959">
    <property type="entry name" value="ATPase_AAA_core"/>
</dbReference>
<dbReference type="RefSeq" id="XP_019912657.1">
    <property type="nucleotide sequence ID" value="XM_020057193.1"/>
</dbReference>
<keyword evidence="7" id="KW-1185">Reference proteome</keyword>
<dbReference type="Proteomes" id="UP000092716">
    <property type="component" value="Chromosome 2"/>
</dbReference>
<keyword evidence="1" id="KW-0235">DNA replication</keyword>
<dbReference type="EMBL" id="CP016240">
    <property type="protein sequence ID" value="ANQ05962.1"/>
    <property type="molecule type" value="Genomic_DNA"/>
</dbReference>
<gene>
    <name evidence="6" type="ORF">PCOAH_00003780</name>
</gene>
<feature type="compositionally biased region" description="Low complexity" evidence="4">
    <location>
        <begin position="810"/>
        <end position="832"/>
    </location>
</feature>
<proteinExistence type="predicted"/>
<dbReference type="GeneID" id="30907098"/>
<dbReference type="PANTHER" id="PTHR23389">
    <property type="entry name" value="CHROMOSOME TRANSMISSION FIDELITY FACTOR 18"/>
    <property type="match status" value="1"/>
</dbReference>
<dbReference type="PANTHER" id="PTHR23389:SF3">
    <property type="entry name" value="CHROMOSOME TRANSMISSION FIDELITY PROTEIN 18 HOMOLOG"/>
    <property type="match status" value="1"/>
</dbReference>
<dbReference type="VEuPathDB" id="PlasmoDB:PCOAH_00003780"/>
<evidence type="ECO:0000313" key="6">
    <source>
        <dbReference type="EMBL" id="ANQ05962.1"/>
    </source>
</evidence>
<evidence type="ECO:0000313" key="7">
    <source>
        <dbReference type="Proteomes" id="UP000092716"/>
    </source>
</evidence>
<accession>A0A1B1DT86</accession>
<feature type="compositionally biased region" description="Low complexity" evidence="4">
    <location>
        <begin position="785"/>
        <end position="802"/>
    </location>
</feature>
<dbReference type="GO" id="GO:0003677">
    <property type="term" value="F:DNA binding"/>
    <property type="evidence" value="ECO:0007669"/>
    <property type="project" value="TreeGrafter"/>
</dbReference>
<reference evidence="7" key="1">
    <citation type="submission" date="2016-06" db="EMBL/GenBank/DDBJ databases">
        <title>First high quality genome sequence of Plasmodium coatneyi using continuous long reads from single molecule, real-time sequencing.</title>
        <authorList>
            <person name="Chien J.-T."/>
            <person name="Pakala S.B."/>
            <person name="Geraldo J.A."/>
            <person name="Lapp S.A."/>
            <person name="Barnwell J.W."/>
            <person name="Kissinger J.C."/>
            <person name="Galinski M.R."/>
            <person name="Humphrey J.C."/>
        </authorList>
    </citation>
    <scope>NUCLEOTIDE SEQUENCE [LARGE SCALE GENOMIC DNA]</scope>
    <source>
        <strain evidence="7">Hackeri</strain>
    </source>
</reference>
<feature type="region of interest" description="Disordered" evidence="4">
    <location>
        <begin position="207"/>
        <end position="230"/>
    </location>
</feature>
<name>A0A1B1DT86_9APIC</name>
<dbReference type="KEGG" id="pcot:PCOAH_00003780"/>
<feature type="domain" description="ATPase AAA-type core" evidence="5">
    <location>
        <begin position="305"/>
        <end position="416"/>
    </location>
</feature>
<sequence length="1094" mass="125742">MNFGFSGLDELNGLDNALIEEIEKETKGASDNKRKFDIYDEYEQFDQLERNALLAAKAKLEQQTAFINCITGPPFNREFQNYYVFNDYRFMREYVYKKHLTSDDIFFKPEEVEYRCRIECAKLASTSEDIDEYLKIYDCNDIYPPVYVKKFGCEGKNVGRKYIAGLGDDTEEEQQGGGKWTRNIFLRRSSEDFRKMLEKVLQEIKEEDQKRKERREKQPTGSENLYQDEGKTVKPQTSVSFVEKYRAKYFSELLTDETINREVLMWMKQWTERIAKGAANMTSPHGNDKIEEEEIKKSSEFQRILLLGGSAGKGKTTLAYVIANHFKFNVVEINGSDDRNKETLIPLLESVVCNNSISSRPNMCIVDEIDGMTSTHQNIDAVMKFLTKKDKRNRSIIKRPIICICNDIYHKSLKELRKVSKVVVVDSVNDETLKGRIHFICDREGISIGNEAVSKLVEICKGDIRAILNTICFLSIGCSTGGANSGTSTMGQRLHKQKRKIVISMDLLNAYLFYKDANNNYMELLNMIYVKNKNKKMIKQLLQDCYQFFHLNLSNEYNYLQSYYYVYDNLMNIPFNDFDFCKLSYCLDFFSFCDTMEYRQKQVLSYSMQKMLFYAVYLFILIIQLNINSHVQYILMHNSHSNFNRTKQLSIKQIKENFLNEKFGVITYKYVYSKQFFFETLNYIFSFFYMNEFFYKNVHLWGTITYFSDLDAPKYLLVPYHFNKVNKLKLFCVKLLHVMTLFNISFTNLSVSSSSAGFFHFGAQRGNYPFRGSAIGSGGGPNRIGANPTGGNPAGGNNATGNPIGGNPTGGNNATGGNPANGNGATGNSATGSSFTVGEPEKIYVFDPYVDDFLLYAEKKEIAYRQFHQMGKPQMAKPPTLTSHANTFHFPTLDNYLNNIVCEKLNQLKKWINNQSIYFSEKKKQPNHMHIIKASSTKTNKGKFEVSYAPNFDKSLTDMILIAQQEGYKKAFSTYFPNELAEDDASSTSSMPDAIMDSTDLQAKGKGARAPRAKNLKKEKNILKTKILRNTGDAALTIADLIREEMSYMDRNINKEKKIYFTGKYVKTKGYYKNIEERCNAVLQPLHFCVFQGS</sequence>
<dbReference type="CDD" id="cd18140">
    <property type="entry name" value="HLD_clamp_RFC"/>
    <property type="match status" value="1"/>
</dbReference>
<dbReference type="GO" id="GO:0005634">
    <property type="term" value="C:nucleus"/>
    <property type="evidence" value="ECO:0007669"/>
    <property type="project" value="TreeGrafter"/>
</dbReference>
<dbReference type="GO" id="GO:0016887">
    <property type="term" value="F:ATP hydrolysis activity"/>
    <property type="evidence" value="ECO:0007669"/>
    <property type="project" value="InterPro"/>
</dbReference>
<evidence type="ECO:0000256" key="3">
    <source>
        <dbReference type="ARBA" id="ARBA00022840"/>
    </source>
</evidence>
<dbReference type="AlphaFoldDB" id="A0A1B1DT86"/>
<evidence type="ECO:0000256" key="4">
    <source>
        <dbReference type="SAM" id="MobiDB-lite"/>
    </source>
</evidence>
<dbReference type="InterPro" id="IPR027417">
    <property type="entry name" value="P-loop_NTPase"/>
</dbReference>
<dbReference type="Gene3D" id="3.40.50.300">
    <property type="entry name" value="P-loop containing nucleotide triphosphate hydrolases"/>
    <property type="match status" value="1"/>
</dbReference>
<keyword evidence="2" id="KW-0547">Nucleotide-binding</keyword>
<feature type="compositionally biased region" description="Basic and acidic residues" evidence="4">
    <location>
        <begin position="207"/>
        <end position="218"/>
    </location>
</feature>
<dbReference type="GO" id="GO:0006260">
    <property type="term" value="P:DNA replication"/>
    <property type="evidence" value="ECO:0007669"/>
    <property type="project" value="UniProtKB-KW"/>
</dbReference>
<protein>
    <submittedName>
        <fullName evidence="6">Replication factor c protein</fullName>
    </submittedName>
</protein>
<organism evidence="6 7">
    <name type="scientific">Plasmodium coatneyi</name>
    <dbReference type="NCBI Taxonomy" id="208452"/>
    <lineage>
        <taxon>Eukaryota</taxon>
        <taxon>Sar</taxon>
        <taxon>Alveolata</taxon>
        <taxon>Apicomplexa</taxon>
        <taxon>Aconoidasida</taxon>
        <taxon>Haemosporida</taxon>
        <taxon>Plasmodiidae</taxon>
        <taxon>Plasmodium</taxon>
    </lineage>
</organism>
<dbReference type="SUPFAM" id="SSF52540">
    <property type="entry name" value="P-loop containing nucleoside triphosphate hydrolases"/>
    <property type="match status" value="1"/>
</dbReference>
<evidence type="ECO:0000256" key="2">
    <source>
        <dbReference type="ARBA" id="ARBA00022741"/>
    </source>
</evidence>
<dbReference type="Pfam" id="PF00004">
    <property type="entry name" value="AAA"/>
    <property type="match status" value="1"/>
</dbReference>
<feature type="region of interest" description="Disordered" evidence="4">
    <location>
        <begin position="779"/>
        <end position="833"/>
    </location>
</feature>
<keyword evidence="3" id="KW-0067">ATP-binding</keyword>